<proteinExistence type="predicted"/>
<dbReference type="InterPro" id="IPR036259">
    <property type="entry name" value="MFS_trans_sf"/>
</dbReference>
<keyword evidence="2" id="KW-0813">Transport</keyword>
<dbReference type="InterPro" id="IPR050930">
    <property type="entry name" value="MFS_Vesicular_Transporter"/>
</dbReference>
<evidence type="ECO:0000256" key="2">
    <source>
        <dbReference type="ARBA" id="ARBA00022448"/>
    </source>
</evidence>
<feature type="transmembrane region" description="Helical" evidence="7">
    <location>
        <begin position="531"/>
        <end position="551"/>
    </location>
</feature>
<keyword evidence="9" id="KW-1185">Reference proteome</keyword>
<feature type="compositionally biased region" description="Low complexity" evidence="6">
    <location>
        <begin position="672"/>
        <end position="683"/>
    </location>
</feature>
<evidence type="ECO:0000256" key="6">
    <source>
        <dbReference type="SAM" id="MobiDB-lite"/>
    </source>
</evidence>
<feature type="transmembrane region" description="Helical" evidence="7">
    <location>
        <begin position="271"/>
        <end position="293"/>
    </location>
</feature>
<evidence type="ECO:0000313" key="8">
    <source>
        <dbReference type="EMBL" id="KXX78570.1"/>
    </source>
</evidence>
<feature type="region of interest" description="Disordered" evidence="6">
    <location>
        <begin position="1"/>
        <end position="57"/>
    </location>
</feature>
<dbReference type="PANTHER" id="PTHR23506">
    <property type="entry name" value="GH10249P"/>
    <property type="match status" value="1"/>
</dbReference>
<feature type="transmembrane region" description="Helical" evidence="7">
    <location>
        <begin position="397"/>
        <end position="419"/>
    </location>
</feature>
<comment type="caution">
    <text evidence="8">The sequence shown here is derived from an EMBL/GenBank/DDBJ whole genome shotgun (WGS) entry which is preliminary data.</text>
</comment>
<feature type="compositionally biased region" description="Basic residues" evidence="6">
    <location>
        <begin position="616"/>
        <end position="629"/>
    </location>
</feature>
<dbReference type="AlphaFoldDB" id="A0A175W5M3"/>
<evidence type="ECO:0000256" key="4">
    <source>
        <dbReference type="ARBA" id="ARBA00022989"/>
    </source>
</evidence>
<feature type="transmembrane region" description="Helical" evidence="7">
    <location>
        <begin position="456"/>
        <end position="476"/>
    </location>
</feature>
<feature type="region of interest" description="Disordered" evidence="6">
    <location>
        <begin position="300"/>
        <end position="343"/>
    </location>
</feature>
<dbReference type="EMBL" id="LCTW02000115">
    <property type="protein sequence ID" value="KXX78570.1"/>
    <property type="molecule type" value="Genomic_DNA"/>
</dbReference>
<dbReference type="Proteomes" id="UP000078237">
    <property type="component" value="Unassembled WGS sequence"/>
</dbReference>
<comment type="subcellular location">
    <subcellularLocation>
        <location evidence="1">Membrane</location>
        <topology evidence="1">Multi-pass membrane protein</topology>
    </subcellularLocation>
</comment>
<evidence type="ECO:0000256" key="3">
    <source>
        <dbReference type="ARBA" id="ARBA00022692"/>
    </source>
</evidence>
<dbReference type="OrthoDB" id="5086884at2759"/>
<feature type="region of interest" description="Disordered" evidence="6">
    <location>
        <begin position="587"/>
        <end position="686"/>
    </location>
</feature>
<evidence type="ECO:0000256" key="1">
    <source>
        <dbReference type="ARBA" id="ARBA00004141"/>
    </source>
</evidence>
<dbReference type="GO" id="GO:0022857">
    <property type="term" value="F:transmembrane transporter activity"/>
    <property type="evidence" value="ECO:0007669"/>
    <property type="project" value="InterPro"/>
</dbReference>
<keyword evidence="3 7" id="KW-0812">Transmembrane</keyword>
<feature type="transmembrane region" description="Helical" evidence="7">
    <location>
        <begin position="147"/>
        <end position="165"/>
    </location>
</feature>
<feature type="compositionally biased region" description="Low complexity" evidence="6">
    <location>
        <begin position="328"/>
        <end position="340"/>
    </location>
</feature>
<dbReference type="STRING" id="100816.A0A175W5M3"/>
<feature type="transmembrane region" description="Helical" evidence="7">
    <location>
        <begin position="115"/>
        <end position="135"/>
    </location>
</feature>
<dbReference type="GO" id="GO:0016020">
    <property type="term" value="C:membrane"/>
    <property type="evidence" value="ECO:0007669"/>
    <property type="project" value="UniProtKB-SubCell"/>
</dbReference>
<evidence type="ECO:0008006" key="10">
    <source>
        <dbReference type="Google" id="ProtNLM"/>
    </source>
</evidence>
<feature type="compositionally biased region" description="Basic and acidic residues" evidence="6">
    <location>
        <begin position="593"/>
        <end position="606"/>
    </location>
</feature>
<reference evidence="8 9" key="1">
    <citation type="journal article" date="2016" name="Genome Announc.">
        <title>Genome Sequence of Madurella mycetomatis mm55, Isolated from a Human Mycetoma Case in Sudan.</title>
        <authorList>
            <person name="Smit S."/>
            <person name="Derks M.F."/>
            <person name="Bervoets S."/>
            <person name="Fahal A."/>
            <person name="van Leeuwen W."/>
            <person name="van Belkum A."/>
            <person name="van de Sande W.W."/>
        </authorList>
    </citation>
    <scope>NUCLEOTIDE SEQUENCE [LARGE SCALE GENOMIC DNA]</scope>
    <source>
        <strain evidence="9">mm55</strain>
    </source>
</reference>
<feature type="transmembrane region" description="Helical" evidence="7">
    <location>
        <begin position="425"/>
        <end position="444"/>
    </location>
</feature>
<feature type="transmembrane region" description="Helical" evidence="7">
    <location>
        <begin position="364"/>
        <end position="385"/>
    </location>
</feature>
<dbReference type="InterPro" id="IPR011701">
    <property type="entry name" value="MFS"/>
</dbReference>
<gene>
    <name evidence="8" type="ORF">MMYC01_204529</name>
</gene>
<organism evidence="8 9">
    <name type="scientific">Madurella mycetomatis</name>
    <dbReference type="NCBI Taxonomy" id="100816"/>
    <lineage>
        <taxon>Eukaryota</taxon>
        <taxon>Fungi</taxon>
        <taxon>Dikarya</taxon>
        <taxon>Ascomycota</taxon>
        <taxon>Pezizomycotina</taxon>
        <taxon>Sordariomycetes</taxon>
        <taxon>Sordariomycetidae</taxon>
        <taxon>Sordariales</taxon>
        <taxon>Sordariales incertae sedis</taxon>
        <taxon>Madurella</taxon>
    </lineage>
</organism>
<feature type="transmembrane region" description="Helical" evidence="7">
    <location>
        <begin position="506"/>
        <end position="524"/>
    </location>
</feature>
<evidence type="ECO:0000256" key="5">
    <source>
        <dbReference type="ARBA" id="ARBA00023136"/>
    </source>
</evidence>
<dbReference type="PANTHER" id="PTHR23506:SF23">
    <property type="entry name" value="GH10249P"/>
    <property type="match status" value="1"/>
</dbReference>
<evidence type="ECO:0000313" key="9">
    <source>
        <dbReference type="Proteomes" id="UP000078237"/>
    </source>
</evidence>
<name>A0A175W5M3_9PEZI</name>
<keyword evidence="4 7" id="KW-1133">Transmembrane helix</keyword>
<evidence type="ECO:0000256" key="7">
    <source>
        <dbReference type="SAM" id="Phobius"/>
    </source>
</evidence>
<feature type="transmembrane region" description="Helical" evidence="7">
    <location>
        <begin position="202"/>
        <end position="228"/>
    </location>
</feature>
<dbReference type="VEuPathDB" id="FungiDB:MMYC01_204529"/>
<keyword evidence="5 7" id="KW-0472">Membrane</keyword>
<dbReference type="Gene3D" id="1.20.1250.20">
    <property type="entry name" value="MFS general substrate transporter like domains"/>
    <property type="match status" value="2"/>
</dbReference>
<accession>A0A175W5M3</accession>
<feature type="compositionally biased region" description="Basic and acidic residues" evidence="6">
    <location>
        <begin position="22"/>
        <end position="39"/>
    </location>
</feature>
<dbReference type="Pfam" id="PF07690">
    <property type="entry name" value="MFS_1"/>
    <property type="match status" value="1"/>
</dbReference>
<protein>
    <recommendedName>
        <fullName evidence="10">Major facilitator superfamily (MFS) profile domain-containing protein</fullName>
    </recommendedName>
</protein>
<dbReference type="SUPFAM" id="SSF103473">
    <property type="entry name" value="MFS general substrate transporter"/>
    <property type="match status" value="1"/>
</dbReference>
<sequence>MDRVSSPAGRVQSPSEAPETSPTRREQQESDALETRIDKAQMVATNSGDAGIAPRPSAAIPTLDRVDSKSPPNPGIRSSSLATTAVSALGRQRYSLEPRAGNSATMCLSVTLAKLAAFTDVFLSGLVIPLIPSILESRTQVPHQQVQIWTSVLVSAAGGAFAVVSPLMPLLTRQGPILFVVLLAGLVCAAGAFALLQLSSNLYLLILARALQGFSAAATTAACSAILARAASASRQARPVTGVSPAFIQNTAMTAAPTVAGLLHDYVDPKAVFYCAYALIALNVFLGLIVVNFTSFSQGDSRDRVEGQAGGYGTIPSGAGRPRRRSSRGSSRSVSRTRCGAGSSQTHASTVATLVWSSRLLMALYGYLIVGLLASSLQSVLPLFVQRRFKWSVAASGFLFVPLSAPAALVGPLAGTVAARVPRSARVFTALGFVACVPAFLYLGRLTENTELVQHAFLVTLSGISVALGLCGDPLAKEITNVVSAGVGDFSSSATQSASLPNLANAWGSLIGPLFAGSISWVWGWKSMSQALAVVGAFTGVLSLLFLQGWIGSPYPGIRSPHGAASSDEESAPLLIHDLSNSPSYGYAGESGSGKRADSDFYARTDDSDDTSPHTRSSRGRKHRSHRRHFSVDNFSIATTAGPGSVDSATSQVRFQAALETPADGSVSGMPRRALASDSSSKASSERRYVMREAPHAPATDPLLAAGSLYVIDEERDAGRGVETERQKRRVVVFAEGTAPPELLERHRHHVVAINALDGTAQMVSNSTDNHSVHVTEETGEEVPGFPEATSRRYVVVVVEDEDDESGGA</sequence>
<feature type="compositionally biased region" description="Polar residues" evidence="6">
    <location>
        <begin position="12"/>
        <end position="21"/>
    </location>
</feature>
<feature type="transmembrane region" description="Helical" evidence="7">
    <location>
        <begin position="177"/>
        <end position="196"/>
    </location>
</feature>